<protein>
    <submittedName>
        <fullName evidence="5">ULK2 kinase</fullName>
    </submittedName>
</protein>
<keyword evidence="4" id="KW-0067">ATP-binding</keyword>
<dbReference type="PANTHER" id="PTHR24348:SF22">
    <property type="entry name" value="NON-SPECIFIC SERINE_THREONINE PROTEIN KINASE"/>
    <property type="match status" value="1"/>
</dbReference>
<evidence type="ECO:0000313" key="5">
    <source>
        <dbReference type="EMBL" id="MBN3278849.1"/>
    </source>
</evidence>
<gene>
    <name evidence="5" type="primary">Ulk2</name>
    <name evidence="5" type="ORF">GTO93_0021173</name>
</gene>
<comment type="caution">
    <text evidence="5">The sequence shown here is derived from an EMBL/GenBank/DDBJ whole genome shotgun (WGS) entry which is preliminary data.</text>
</comment>
<accession>A0ABS2XXH0</accession>
<dbReference type="PANTHER" id="PTHR24348">
    <property type="entry name" value="SERINE/THREONINE-PROTEIN KINASE UNC-51-RELATED"/>
    <property type="match status" value="1"/>
</dbReference>
<keyword evidence="2" id="KW-0547">Nucleotide-binding</keyword>
<evidence type="ECO:0000256" key="4">
    <source>
        <dbReference type="ARBA" id="ARBA00022840"/>
    </source>
</evidence>
<organism evidence="5 6">
    <name type="scientific">Polyodon spathula</name>
    <name type="common">North American paddlefish</name>
    <name type="synonym">Squalus spathula</name>
    <dbReference type="NCBI Taxonomy" id="7913"/>
    <lineage>
        <taxon>Eukaryota</taxon>
        <taxon>Metazoa</taxon>
        <taxon>Chordata</taxon>
        <taxon>Craniata</taxon>
        <taxon>Vertebrata</taxon>
        <taxon>Euteleostomi</taxon>
        <taxon>Actinopterygii</taxon>
        <taxon>Chondrostei</taxon>
        <taxon>Acipenseriformes</taxon>
        <taxon>Polyodontidae</taxon>
        <taxon>Polyodon</taxon>
    </lineage>
</organism>
<proteinExistence type="predicted"/>
<sequence length="131" mass="14654">MGQQSLSMYCIMIKLKKKMCFHSQANSPQDLRLFYEKNKALLPNIPRETSPHLEDLLLGLLQRNLKDRMDFDTFFSHPFLEPSSGIKKACPVPVPVPSYPSSDSSIGSSPSCRFASPPVRPASLLLLPHTP</sequence>
<evidence type="ECO:0000256" key="1">
    <source>
        <dbReference type="ARBA" id="ARBA00022679"/>
    </source>
</evidence>
<evidence type="ECO:0000256" key="3">
    <source>
        <dbReference type="ARBA" id="ARBA00022777"/>
    </source>
</evidence>
<keyword evidence="1" id="KW-0808">Transferase</keyword>
<dbReference type="InterPro" id="IPR011009">
    <property type="entry name" value="Kinase-like_dom_sf"/>
</dbReference>
<reference evidence="5" key="1">
    <citation type="journal article" date="2021" name="Cell">
        <title>Tracing the genetic footprints of vertebrate landing in non-teleost ray-finned fishes.</title>
        <authorList>
            <person name="Bi X."/>
            <person name="Wang K."/>
            <person name="Yang L."/>
            <person name="Pan H."/>
            <person name="Jiang H."/>
            <person name="Wei Q."/>
            <person name="Fang M."/>
            <person name="Yu H."/>
            <person name="Zhu C."/>
            <person name="Cai Y."/>
            <person name="He Y."/>
            <person name="Gan X."/>
            <person name="Zeng H."/>
            <person name="Yu D."/>
            <person name="Zhu Y."/>
            <person name="Jiang H."/>
            <person name="Qiu Q."/>
            <person name="Yang H."/>
            <person name="Zhang Y.E."/>
            <person name="Wang W."/>
            <person name="Zhu M."/>
            <person name="He S."/>
            <person name="Zhang G."/>
        </authorList>
    </citation>
    <scope>NUCLEOTIDE SEQUENCE</scope>
    <source>
        <strain evidence="5">Pddl_001</strain>
    </source>
</reference>
<keyword evidence="3 5" id="KW-0418">Kinase</keyword>
<dbReference type="Proteomes" id="UP001166093">
    <property type="component" value="Unassembled WGS sequence"/>
</dbReference>
<evidence type="ECO:0000313" key="6">
    <source>
        <dbReference type="Proteomes" id="UP001166093"/>
    </source>
</evidence>
<dbReference type="EMBL" id="JAAWVQ010082973">
    <property type="protein sequence ID" value="MBN3278849.1"/>
    <property type="molecule type" value="Genomic_DNA"/>
</dbReference>
<dbReference type="SUPFAM" id="SSF56112">
    <property type="entry name" value="Protein kinase-like (PK-like)"/>
    <property type="match status" value="1"/>
</dbReference>
<name>A0ABS2XXH0_POLSP</name>
<dbReference type="GO" id="GO:0016301">
    <property type="term" value="F:kinase activity"/>
    <property type="evidence" value="ECO:0007669"/>
    <property type="project" value="UniProtKB-KW"/>
</dbReference>
<dbReference type="InterPro" id="IPR045269">
    <property type="entry name" value="Atg1-like"/>
</dbReference>
<feature type="non-terminal residue" evidence="5">
    <location>
        <position position="131"/>
    </location>
</feature>
<keyword evidence="6" id="KW-1185">Reference proteome</keyword>
<feature type="non-terminal residue" evidence="5">
    <location>
        <position position="1"/>
    </location>
</feature>
<evidence type="ECO:0000256" key="2">
    <source>
        <dbReference type="ARBA" id="ARBA00022741"/>
    </source>
</evidence>
<dbReference type="Gene3D" id="1.10.510.10">
    <property type="entry name" value="Transferase(Phosphotransferase) domain 1"/>
    <property type="match status" value="1"/>
</dbReference>